<dbReference type="EMBL" id="BMIB01000004">
    <property type="protein sequence ID" value="GGH78190.1"/>
    <property type="molecule type" value="Genomic_DNA"/>
</dbReference>
<proteinExistence type="predicted"/>
<sequence length="367" mass="40359">MHENLHNDPFTDGSFVPHIPAAQAWQNMETLLNTHLPAQTRKAAWWLTGLQVGLVAMFLLLVSVPLKDSLFSGIFLAQPQEKTAIAPVAPMLAVVEKVSSEPVRSLPLPAATPVQLSGTHILPGSNTQWAEKLINAAPDTIQTDTPVSTKAGAAIDSVKKAAPTPQRKNKWQLLAGLGTNYVIGGNTQYMAPYPTAELRYFINKRIYVAAGIAIGAPVASDEKIIEKDVTYYDQVTNETKTYNQLRSINRAVYTDVPVTAGMQLNKHWSVATGVQMSFLNKVVSSRYMEDYAATFRQVMVYSPGLVGPTAIVEEKPEPEVPVAQKDFRGLAALTWQAGKWQVTGQYQRSFSQGHKNIVSLKLQYRLK</sequence>
<feature type="transmembrane region" description="Helical" evidence="1">
    <location>
        <begin position="43"/>
        <end position="62"/>
    </location>
</feature>
<keyword evidence="1" id="KW-0812">Transmembrane</keyword>
<gene>
    <name evidence="2" type="ORF">GCM10011379_45710</name>
</gene>
<evidence type="ECO:0000256" key="1">
    <source>
        <dbReference type="SAM" id="Phobius"/>
    </source>
</evidence>
<name>A0A917J1W3_9BACT</name>
<protein>
    <recommendedName>
        <fullName evidence="4">Outer membrane protein beta-barrel domain-containing protein</fullName>
    </recommendedName>
</protein>
<keyword evidence="1" id="KW-1133">Transmembrane helix</keyword>
<dbReference type="AlphaFoldDB" id="A0A917J1W3"/>
<evidence type="ECO:0000313" key="3">
    <source>
        <dbReference type="Proteomes" id="UP000627292"/>
    </source>
</evidence>
<comment type="caution">
    <text evidence="2">The sequence shown here is derived from an EMBL/GenBank/DDBJ whole genome shotgun (WGS) entry which is preliminary data.</text>
</comment>
<accession>A0A917J1W3</accession>
<reference evidence="2" key="1">
    <citation type="journal article" date="2014" name="Int. J. Syst. Evol. Microbiol.">
        <title>Complete genome sequence of Corynebacterium casei LMG S-19264T (=DSM 44701T), isolated from a smear-ripened cheese.</title>
        <authorList>
            <consortium name="US DOE Joint Genome Institute (JGI-PGF)"/>
            <person name="Walter F."/>
            <person name="Albersmeier A."/>
            <person name="Kalinowski J."/>
            <person name="Ruckert C."/>
        </authorList>
    </citation>
    <scope>NUCLEOTIDE SEQUENCE</scope>
    <source>
        <strain evidence="2">CGMCC 1.15290</strain>
    </source>
</reference>
<organism evidence="2 3">
    <name type="scientific">Filimonas zeae</name>
    <dbReference type="NCBI Taxonomy" id="1737353"/>
    <lineage>
        <taxon>Bacteria</taxon>
        <taxon>Pseudomonadati</taxon>
        <taxon>Bacteroidota</taxon>
        <taxon>Chitinophagia</taxon>
        <taxon>Chitinophagales</taxon>
        <taxon>Chitinophagaceae</taxon>
        <taxon>Filimonas</taxon>
    </lineage>
</organism>
<dbReference type="RefSeq" id="WP_188956730.1">
    <property type="nucleotide sequence ID" value="NZ_BMIB01000004.1"/>
</dbReference>
<evidence type="ECO:0000313" key="2">
    <source>
        <dbReference type="EMBL" id="GGH78190.1"/>
    </source>
</evidence>
<reference evidence="2" key="2">
    <citation type="submission" date="2020-09" db="EMBL/GenBank/DDBJ databases">
        <authorList>
            <person name="Sun Q."/>
            <person name="Zhou Y."/>
        </authorList>
    </citation>
    <scope>NUCLEOTIDE SEQUENCE</scope>
    <source>
        <strain evidence="2">CGMCC 1.15290</strain>
    </source>
</reference>
<keyword evidence="1" id="KW-0472">Membrane</keyword>
<evidence type="ECO:0008006" key="4">
    <source>
        <dbReference type="Google" id="ProtNLM"/>
    </source>
</evidence>
<keyword evidence="3" id="KW-1185">Reference proteome</keyword>
<dbReference type="Proteomes" id="UP000627292">
    <property type="component" value="Unassembled WGS sequence"/>
</dbReference>